<feature type="transmembrane region" description="Helical" evidence="7">
    <location>
        <begin position="344"/>
        <end position="362"/>
    </location>
</feature>
<name>A0ABX0QIN9_9BACT</name>
<evidence type="ECO:0000256" key="2">
    <source>
        <dbReference type="ARBA" id="ARBA00022448"/>
    </source>
</evidence>
<keyword evidence="2" id="KW-0813">Transport</keyword>
<evidence type="ECO:0000313" key="10">
    <source>
        <dbReference type="Proteomes" id="UP000606008"/>
    </source>
</evidence>
<comment type="caution">
    <text evidence="9">The sequence shown here is derived from an EMBL/GenBank/DDBJ whole genome shotgun (WGS) entry which is preliminary data.</text>
</comment>
<comment type="subcellular location">
    <subcellularLocation>
        <location evidence="1">Cell membrane</location>
        <topology evidence="1">Multi-pass membrane protein</topology>
    </subcellularLocation>
</comment>
<keyword evidence="4 7" id="KW-0812">Transmembrane</keyword>
<feature type="transmembrane region" description="Helical" evidence="7">
    <location>
        <begin position="53"/>
        <end position="71"/>
    </location>
</feature>
<organism evidence="9 10">
    <name type="scientific">Fibrivirga algicola</name>
    <dbReference type="NCBI Taxonomy" id="2950420"/>
    <lineage>
        <taxon>Bacteria</taxon>
        <taxon>Pseudomonadati</taxon>
        <taxon>Bacteroidota</taxon>
        <taxon>Cytophagia</taxon>
        <taxon>Cytophagales</taxon>
        <taxon>Spirosomataceae</taxon>
        <taxon>Fibrivirga</taxon>
    </lineage>
</organism>
<evidence type="ECO:0000256" key="6">
    <source>
        <dbReference type="ARBA" id="ARBA00023136"/>
    </source>
</evidence>
<evidence type="ECO:0000256" key="3">
    <source>
        <dbReference type="ARBA" id="ARBA00022475"/>
    </source>
</evidence>
<evidence type="ECO:0000259" key="8">
    <source>
        <dbReference type="PROSITE" id="PS50850"/>
    </source>
</evidence>
<dbReference type="RefSeq" id="WP_166692219.1">
    <property type="nucleotide sequence ID" value="NZ_WAEL01000004.1"/>
</dbReference>
<sequence length="406" mass="44607">MVLQLYRNAYAGLPRSVWLLAGVMLINRSGTMVLPFLSLYLTQHLHFSVEQTGVVLALFGIGSLLGTFLGGKLTDRIGFYSIQVASLLFGGLMLIFLQFITQFEWLCVTVFIFTALGDAFRPANSAAFAYYSTPDNRTRAFSLNRLAINLGWAVGGGLGGLFAGIDYRLLFWVDGLTCISAAVYMLAALPRPNHAQTVANAREAYSTVARSAYRDGVYLVFTACMFLYLTAFMQFFSLLPLYFKKQLGAGEGQIGLFMATNGLLIVALEMALVYGLERRVQQQLLISVAGVLLTGVSLFVLTFTQWPGIAWVTIILITVGEMLAMPFLLTFAANRSDDRNRGQYLGLYSMAWALSQVCSPLVGTQLAERFGFQTLWSVMLGLTMVSALGLLWVNRHESALLAPAEV</sequence>
<feature type="domain" description="Major facilitator superfamily (MFS) profile" evidence="8">
    <location>
        <begin position="16"/>
        <end position="398"/>
    </location>
</feature>
<keyword evidence="5 7" id="KW-1133">Transmembrane helix</keyword>
<evidence type="ECO:0000256" key="1">
    <source>
        <dbReference type="ARBA" id="ARBA00004651"/>
    </source>
</evidence>
<evidence type="ECO:0000256" key="4">
    <source>
        <dbReference type="ARBA" id="ARBA00022692"/>
    </source>
</evidence>
<dbReference type="PANTHER" id="PTHR23517">
    <property type="entry name" value="RESISTANCE PROTEIN MDTM, PUTATIVE-RELATED-RELATED"/>
    <property type="match status" value="1"/>
</dbReference>
<evidence type="ECO:0000256" key="7">
    <source>
        <dbReference type="SAM" id="Phobius"/>
    </source>
</evidence>
<reference evidence="10" key="2">
    <citation type="submission" date="2023-07" db="EMBL/GenBank/DDBJ databases">
        <authorList>
            <person name="Jung D.-H."/>
        </authorList>
    </citation>
    <scope>NUCLEOTIDE SEQUENCE [LARGE SCALE GENOMIC DNA]</scope>
    <source>
        <strain evidence="10">JA-25</strain>
    </source>
</reference>
<feature type="transmembrane region" description="Helical" evidence="7">
    <location>
        <begin position="217"/>
        <end position="242"/>
    </location>
</feature>
<dbReference type="Gene3D" id="1.20.1250.20">
    <property type="entry name" value="MFS general substrate transporter like domains"/>
    <property type="match status" value="1"/>
</dbReference>
<dbReference type="Proteomes" id="UP000606008">
    <property type="component" value="Unassembled WGS sequence"/>
</dbReference>
<dbReference type="PROSITE" id="PS50850">
    <property type="entry name" value="MFS"/>
    <property type="match status" value="1"/>
</dbReference>
<keyword evidence="3" id="KW-1003">Cell membrane</keyword>
<feature type="transmembrane region" description="Helical" evidence="7">
    <location>
        <begin position="309"/>
        <end position="332"/>
    </location>
</feature>
<feature type="transmembrane region" description="Helical" evidence="7">
    <location>
        <begin position="283"/>
        <end position="303"/>
    </location>
</feature>
<dbReference type="EMBL" id="WAEL01000004">
    <property type="protein sequence ID" value="NID11121.1"/>
    <property type="molecule type" value="Genomic_DNA"/>
</dbReference>
<evidence type="ECO:0000313" key="9">
    <source>
        <dbReference type="EMBL" id="NID11121.1"/>
    </source>
</evidence>
<feature type="transmembrane region" description="Helical" evidence="7">
    <location>
        <begin position="374"/>
        <end position="393"/>
    </location>
</feature>
<dbReference type="SUPFAM" id="SSF103473">
    <property type="entry name" value="MFS general substrate transporter"/>
    <property type="match status" value="1"/>
</dbReference>
<keyword evidence="6 7" id="KW-0472">Membrane</keyword>
<dbReference type="InterPro" id="IPR020846">
    <property type="entry name" value="MFS_dom"/>
</dbReference>
<accession>A0ABX0QIN9</accession>
<dbReference type="Pfam" id="PF07690">
    <property type="entry name" value="MFS_1"/>
    <property type="match status" value="1"/>
</dbReference>
<gene>
    <name evidence="9" type="ORF">F7231_13150</name>
</gene>
<dbReference type="PANTHER" id="PTHR23517:SF2">
    <property type="entry name" value="MULTIDRUG RESISTANCE PROTEIN MDTH"/>
    <property type="match status" value="1"/>
</dbReference>
<feature type="transmembrane region" description="Helical" evidence="7">
    <location>
        <begin position="77"/>
        <end position="97"/>
    </location>
</feature>
<feature type="transmembrane region" description="Helical" evidence="7">
    <location>
        <begin position="169"/>
        <end position="189"/>
    </location>
</feature>
<reference evidence="10" key="1">
    <citation type="submission" date="2019-09" db="EMBL/GenBank/DDBJ databases">
        <authorList>
            <person name="Jung D.-H."/>
        </authorList>
    </citation>
    <scope>NUCLEOTIDE SEQUENCE [LARGE SCALE GENOMIC DNA]</scope>
    <source>
        <strain evidence="10">JA-25</strain>
    </source>
</reference>
<evidence type="ECO:0000256" key="5">
    <source>
        <dbReference type="ARBA" id="ARBA00022989"/>
    </source>
</evidence>
<feature type="transmembrane region" description="Helical" evidence="7">
    <location>
        <begin position="17"/>
        <end position="41"/>
    </location>
</feature>
<proteinExistence type="predicted"/>
<keyword evidence="10" id="KW-1185">Reference proteome</keyword>
<dbReference type="InterPro" id="IPR050171">
    <property type="entry name" value="MFS_Transporters"/>
</dbReference>
<dbReference type="InterPro" id="IPR036259">
    <property type="entry name" value="MFS_trans_sf"/>
</dbReference>
<feature type="transmembrane region" description="Helical" evidence="7">
    <location>
        <begin position="146"/>
        <end position="163"/>
    </location>
</feature>
<dbReference type="InterPro" id="IPR011701">
    <property type="entry name" value="MFS"/>
</dbReference>
<protein>
    <submittedName>
        <fullName evidence="9">MFS transporter</fullName>
    </submittedName>
</protein>
<feature type="transmembrane region" description="Helical" evidence="7">
    <location>
        <begin position="254"/>
        <end position="276"/>
    </location>
</feature>